<dbReference type="InterPro" id="IPR000300">
    <property type="entry name" value="IPPc"/>
</dbReference>
<keyword evidence="1" id="KW-1133">Transmembrane helix</keyword>
<dbReference type="EMBL" id="CABVLU010000001">
    <property type="protein sequence ID" value="VVT43988.1"/>
    <property type="molecule type" value="Genomic_DNA"/>
</dbReference>
<dbReference type="GeneID" id="43579070"/>
<dbReference type="PANTHER" id="PTHR11200">
    <property type="entry name" value="INOSITOL 5-PHOSPHATASE"/>
    <property type="match status" value="1"/>
</dbReference>
<reference evidence="3 4" key="1">
    <citation type="submission" date="2019-09" db="EMBL/GenBank/DDBJ databases">
        <authorList>
            <person name="Brejova B."/>
        </authorList>
    </citation>
    <scope>NUCLEOTIDE SEQUENCE [LARGE SCALE GENOMIC DNA]</scope>
</reference>
<organism evidence="3 4">
    <name type="scientific">Magnusiomyces paraingens</name>
    <dbReference type="NCBI Taxonomy" id="2606893"/>
    <lineage>
        <taxon>Eukaryota</taxon>
        <taxon>Fungi</taxon>
        <taxon>Dikarya</taxon>
        <taxon>Ascomycota</taxon>
        <taxon>Saccharomycotina</taxon>
        <taxon>Dipodascomycetes</taxon>
        <taxon>Dipodascales</taxon>
        <taxon>Dipodascaceae</taxon>
        <taxon>Magnusiomyces</taxon>
    </lineage>
</organism>
<dbReference type="PANTHER" id="PTHR11200:SF275">
    <property type="entry name" value="LD06095P"/>
    <property type="match status" value="1"/>
</dbReference>
<evidence type="ECO:0000313" key="3">
    <source>
        <dbReference type="EMBL" id="VVT43988.1"/>
    </source>
</evidence>
<dbReference type="SUPFAM" id="SSF56219">
    <property type="entry name" value="DNase I-like"/>
    <property type="match status" value="1"/>
</dbReference>
<gene>
    <name evidence="3" type="ORF">SAPINGB_P000246</name>
</gene>
<dbReference type="InterPro" id="IPR036691">
    <property type="entry name" value="Endo/exonu/phosph_ase_sf"/>
</dbReference>
<feature type="transmembrane region" description="Helical" evidence="1">
    <location>
        <begin position="415"/>
        <end position="432"/>
    </location>
</feature>
<dbReference type="Gene3D" id="3.60.10.10">
    <property type="entry name" value="Endonuclease/exonuclease/phosphatase"/>
    <property type="match status" value="1"/>
</dbReference>
<dbReference type="SMART" id="SM00128">
    <property type="entry name" value="IPPc"/>
    <property type="match status" value="1"/>
</dbReference>
<name>A0A5E8AYZ0_9ASCO</name>
<dbReference type="RefSeq" id="XP_031850861.1">
    <property type="nucleotide sequence ID" value="XM_031994970.1"/>
</dbReference>
<feature type="domain" description="Inositol polyphosphate-related phosphatase" evidence="2">
    <location>
        <begin position="2"/>
        <end position="341"/>
    </location>
</feature>
<dbReference type="Proteomes" id="UP000398389">
    <property type="component" value="Unassembled WGS sequence"/>
</dbReference>
<dbReference type="InterPro" id="IPR046985">
    <property type="entry name" value="IP5"/>
</dbReference>
<dbReference type="Pfam" id="PF22669">
    <property type="entry name" value="Exo_endo_phos2"/>
    <property type="match status" value="1"/>
</dbReference>
<evidence type="ECO:0000259" key="2">
    <source>
        <dbReference type="SMART" id="SM00128"/>
    </source>
</evidence>
<evidence type="ECO:0000256" key="1">
    <source>
        <dbReference type="SAM" id="Phobius"/>
    </source>
</evidence>
<keyword evidence="4" id="KW-1185">Reference proteome</keyword>
<proteinExistence type="predicted"/>
<protein>
    <recommendedName>
        <fullName evidence="2">Inositol polyphosphate-related phosphatase domain-containing protein</fullName>
    </recommendedName>
</protein>
<sequence length="433" mass="46801">MSGTSLFLFTFNCGKNRQPVEAIQHAVQKALKPETSSAAAPPQVLIFGFEEVTSILDASFGLLSDHLAPITLGISAGIKSIYPSTEALYVQAARSQLGAIATIVYVLDSSTIPGAIPLETISSSTAGTRRGYGYSSLKGAAGVRISLKPKGDSSSTPQEFTFVNAHLAANEGHLLTRNADFDGIVTSLGFSDGYGAYKPQSHLFFMGDLNYRATRAAEPTERALLEASETAGHDEDGAPLDSDRYYDVLKRTDELFHVLQTHQSFYGFEEAPVNFPPTFKYIEGTIGTFNQKRTPSWCDRILYLPYKSPAQIVSYASLPSVLTSDHKPVYLRINVPPTPPQPVFEPEPGAPKRLLLLPEYSPAATRAVPQTGAPAVAPIRVSLGLGDHAGYYNGVGWTADMAIGWSLYLVNTPRGRIYAGLFLVALFALYLIL</sequence>
<dbReference type="GO" id="GO:0004439">
    <property type="term" value="F:phosphatidylinositol-4,5-bisphosphate 5-phosphatase activity"/>
    <property type="evidence" value="ECO:0007669"/>
    <property type="project" value="TreeGrafter"/>
</dbReference>
<accession>A0A5E8AYZ0</accession>
<dbReference type="AlphaFoldDB" id="A0A5E8AYZ0"/>
<keyword evidence="1" id="KW-0812">Transmembrane</keyword>
<evidence type="ECO:0000313" key="4">
    <source>
        <dbReference type="Proteomes" id="UP000398389"/>
    </source>
</evidence>
<dbReference type="GO" id="GO:0046856">
    <property type="term" value="P:phosphatidylinositol dephosphorylation"/>
    <property type="evidence" value="ECO:0007669"/>
    <property type="project" value="InterPro"/>
</dbReference>
<dbReference type="OrthoDB" id="62798at2759"/>
<keyword evidence="1" id="KW-0472">Membrane</keyword>